<comment type="caution">
    <text evidence="2">The sequence shown here is derived from an EMBL/GenBank/DDBJ whole genome shotgun (WGS) entry which is preliminary data.</text>
</comment>
<dbReference type="AlphaFoldDB" id="A0AAP0H805"/>
<evidence type="ECO:0000313" key="3">
    <source>
        <dbReference type="Proteomes" id="UP001408789"/>
    </source>
</evidence>
<reference evidence="2 3" key="1">
    <citation type="submission" date="2024-04" db="EMBL/GenBank/DDBJ databases">
        <title>The reference genome of an endangered Asteraceae, Deinandra increscens subsp. villosa, native to the Central Coast of California.</title>
        <authorList>
            <person name="Guilliams M."/>
            <person name="Hasenstab-Lehman K."/>
            <person name="Meyer R."/>
            <person name="Mcevoy S."/>
        </authorList>
    </citation>
    <scope>NUCLEOTIDE SEQUENCE [LARGE SCALE GENOMIC DNA]</scope>
    <source>
        <tissue evidence="2">Leaf</tissue>
    </source>
</reference>
<proteinExistence type="predicted"/>
<organism evidence="2 3">
    <name type="scientific">Deinandra increscens subsp. villosa</name>
    <dbReference type="NCBI Taxonomy" id="3103831"/>
    <lineage>
        <taxon>Eukaryota</taxon>
        <taxon>Viridiplantae</taxon>
        <taxon>Streptophyta</taxon>
        <taxon>Embryophyta</taxon>
        <taxon>Tracheophyta</taxon>
        <taxon>Spermatophyta</taxon>
        <taxon>Magnoliopsida</taxon>
        <taxon>eudicotyledons</taxon>
        <taxon>Gunneridae</taxon>
        <taxon>Pentapetalae</taxon>
        <taxon>asterids</taxon>
        <taxon>campanulids</taxon>
        <taxon>Asterales</taxon>
        <taxon>Asteraceae</taxon>
        <taxon>Asteroideae</taxon>
        <taxon>Heliantheae alliance</taxon>
        <taxon>Madieae</taxon>
        <taxon>Madiinae</taxon>
        <taxon>Deinandra</taxon>
    </lineage>
</organism>
<accession>A0AAP0H805</accession>
<evidence type="ECO:0000313" key="2">
    <source>
        <dbReference type="EMBL" id="KAK9073200.1"/>
    </source>
</evidence>
<protein>
    <submittedName>
        <fullName evidence="2">Uncharacterized protein</fullName>
    </submittedName>
</protein>
<dbReference type="Proteomes" id="UP001408789">
    <property type="component" value="Unassembled WGS sequence"/>
</dbReference>
<dbReference type="PANTHER" id="PTHR33018:SF34">
    <property type="entry name" value="OS02G0472350 PROTEIN"/>
    <property type="match status" value="1"/>
</dbReference>
<keyword evidence="3" id="KW-1185">Reference proteome</keyword>
<feature type="compositionally biased region" description="Polar residues" evidence="1">
    <location>
        <begin position="302"/>
        <end position="323"/>
    </location>
</feature>
<dbReference type="EMBL" id="JBCNJP010000009">
    <property type="protein sequence ID" value="KAK9073200.1"/>
    <property type="molecule type" value="Genomic_DNA"/>
</dbReference>
<evidence type="ECO:0000256" key="1">
    <source>
        <dbReference type="SAM" id="MobiDB-lite"/>
    </source>
</evidence>
<name>A0AAP0H805_9ASTR</name>
<sequence length="323" mass="37227">MRSKHARSGGKRWKVKYDDHGRFSGKYATQFLSYLGDLAREKVNFSIHSWKDATKEVRDKLWEELLRFYKVEEDKRKTIMTRIGTLLRSFRSRVNRKDIHPNIGKQKKLARIPRRFRTIILDQQVWDNYVAYAISEDFMSASSKRKAARALSTYNHRLGRGGYPSLEKKLVAKKELSRYTTGVKCASEVEKHKETEKKDKELMTMREIYRKQEEQMTAIMAALTSSGIKIPLFQSTDSIQDQGVMMANENNSPTHSRESQKNGTANLANKHEAVGELKKKKKHTAKVAAKGTIVHNVEDQLLTKQGDQLQVKQTQPNNLREGA</sequence>
<feature type="region of interest" description="Disordered" evidence="1">
    <location>
        <begin position="301"/>
        <end position="323"/>
    </location>
</feature>
<gene>
    <name evidence="2" type="ORF">SSX86_007524</name>
</gene>
<dbReference type="PANTHER" id="PTHR33018">
    <property type="entry name" value="OS10G0338966 PROTEIN-RELATED"/>
    <property type="match status" value="1"/>
</dbReference>